<dbReference type="GeneID" id="28815811"/>
<dbReference type="RefSeq" id="XP_018078864.1">
    <property type="nucleotide sequence ID" value="XM_018206085.1"/>
</dbReference>
<dbReference type="KEGG" id="psco:LY89DRAFT_23902"/>
<evidence type="ECO:0000313" key="2">
    <source>
        <dbReference type="Proteomes" id="UP000070700"/>
    </source>
</evidence>
<reference evidence="1 2" key="1">
    <citation type="submission" date="2015-10" db="EMBL/GenBank/DDBJ databases">
        <title>Full genome of DAOMC 229536 Phialocephala scopiformis, a fungal endophyte of spruce producing the potent anti-insectan compound rugulosin.</title>
        <authorList>
            <consortium name="DOE Joint Genome Institute"/>
            <person name="Walker A.K."/>
            <person name="Frasz S.L."/>
            <person name="Seifert K.A."/>
            <person name="Miller J.D."/>
            <person name="Mondo S.J."/>
            <person name="Labutti K."/>
            <person name="Lipzen A."/>
            <person name="Dockter R."/>
            <person name="Kennedy M."/>
            <person name="Grigoriev I.V."/>
            <person name="Spatafora J.W."/>
        </authorList>
    </citation>
    <scope>NUCLEOTIDE SEQUENCE [LARGE SCALE GENOMIC DNA]</scope>
    <source>
        <strain evidence="1 2">CBS 120377</strain>
    </source>
</reference>
<name>A0A194XWU0_MOLSC</name>
<dbReference type="AlphaFoldDB" id="A0A194XWU0"/>
<gene>
    <name evidence="1" type="ORF">LY89DRAFT_23902</name>
</gene>
<protein>
    <submittedName>
        <fullName evidence="1">Uncharacterized protein</fullName>
    </submittedName>
</protein>
<sequence length="105" mass="11836">MWLSLGVSVAFPTILRTEQPNPRRHLRFGIRSSEFWHLDSLFRTNCLLCKTELPPCLLQKRIGVNCASRGGHQELRSHAGTVHVSIRKVCSETFDTARPILGNAP</sequence>
<dbReference type="EMBL" id="KQ947404">
    <property type="protein sequence ID" value="KUJ24509.1"/>
    <property type="molecule type" value="Genomic_DNA"/>
</dbReference>
<dbReference type="InParanoid" id="A0A194XWU0"/>
<evidence type="ECO:0000313" key="1">
    <source>
        <dbReference type="EMBL" id="KUJ24509.1"/>
    </source>
</evidence>
<keyword evidence="2" id="KW-1185">Reference proteome</keyword>
<proteinExistence type="predicted"/>
<dbReference type="Proteomes" id="UP000070700">
    <property type="component" value="Unassembled WGS sequence"/>
</dbReference>
<organism evidence="1 2">
    <name type="scientific">Mollisia scopiformis</name>
    <name type="common">Conifer needle endophyte fungus</name>
    <name type="synonym">Phialocephala scopiformis</name>
    <dbReference type="NCBI Taxonomy" id="149040"/>
    <lineage>
        <taxon>Eukaryota</taxon>
        <taxon>Fungi</taxon>
        <taxon>Dikarya</taxon>
        <taxon>Ascomycota</taxon>
        <taxon>Pezizomycotina</taxon>
        <taxon>Leotiomycetes</taxon>
        <taxon>Helotiales</taxon>
        <taxon>Mollisiaceae</taxon>
        <taxon>Mollisia</taxon>
    </lineage>
</organism>
<accession>A0A194XWU0</accession>